<evidence type="ECO:0000313" key="3">
    <source>
        <dbReference type="EMBL" id="VTZ63580.1"/>
    </source>
</evidence>
<evidence type="ECO:0000256" key="1">
    <source>
        <dbReference type="SAM" id="MobiDB-lite"/>
    </source>
</evidence>
<keyword evidence="2" id="KW-0812">Transmembrane</keyword>
<reference evidence="3" key="1">
    <citation type="submission" date="2019-06" db="EMBL/GenBank/DDBJ databases">
        <authorList>
            <person name="Le Quere A."/>
            <person name="Colella S."/>
        </authorList>
    </citation>
    <scope>NUCLEOTIDE SEQUENCE</scope>
    <source>
        <strain evidence="3">EmedicaeMD41</strain>
    </source>
</reference>
<sequence length="226" mass="25079">MQWIEEHRELITALTGLGTLAVWMIYLQVFVSNYRRQLRATLLITRGSGSGLDARCFLSNMSSGPVYVASVLVKLETPAGSLMCPVTDMLQSEGEVPTEPRHRTRQGPLGSGEIRDLGSFGTLMRHALGKTSERHSSDDLHGTVLSVMVEIVGHYGSEDLPIGARRVFVVLENAGGPVIRGRELQTQQIRNRRDRRRLVADLERDRESSHAARSRVGAFRAELNGF</sequence>
<protein>
    <submittedName>
        <fullName evidence="3">Uncharacterized protein</fullName>
    </submittedName>
</protein>
<dbReference type="Proteomes" id="UP000507954">
    <property type="component" value="Unassembled WGS sequence"/>
</dbReference>
<accession>A0A508X6A0</accession>
<feature type="transmembrane region" description="Helical" evidence="2">
    <location>
        <begin position="12"/>
        <end position="31"/>
    </location>
</feature>
<proteinExistence type="predicted"/>
<keyword evidence="2" id="KW-1133">Transmembrane helix</keyword>
<organism evidence="3">
    <name type="scientific">Sinorhizobium medicae</name>
    <dbReference type="NCBI Taxonomy" id="110321"/>
    <lineage>
        <taxon>Bacteria</taxon>
        <taxon>Pseudomonadati</taxon>
        <taxon>Pseudomonadota</taxon>
        <taxon>Alphaproteobacteria</taxon>
        <taxon>Hyphomicrobiales</taxon>
        <taxon>Rhizobiaceae</taxon>
        <taxon>Sinorhizobium/Ensifer group</taxon>
        <taxon>Sinorhizobium</taxon>
    </lineage>
</organism>
<dbReference type="RefSeq" id="WP_234913768.1">
    <property type="nucleotide sequence ID" value="NZ_CABFNB010000118.1"/>
</dbReference>
<keyword evidence="2" id="KW-0472">Membrane</keyword>
<dbReference type="AlphaFoldDB" id="A0A508X6A0"/>
<feature type="region of interest" description="Disordered" evidence="1">
    <location>
        <begin position="91"/>
        <end position="112"/>
    </location>
</feature>
<dbReference type="EMBL" id="CABFNB010000118">
    <property type="protein sequence ID" value="VTZ63580.1"/>
    <property type="molecule type" value="Genomic_DNA"/>
</dbReference>
<gene>
    <name evidence="3" type="ORF">EMEDMD4_500136</name>
</gene>
<evidence type="ECO:0000256" key="2">
    <source>
        <dbReference type="SAM" id="Phobius"/>
    </source>
</evidence>
<name>A0A508X6A0_9HYPH</name>